<proteinExistence type="predicted"/>
<name>A0AAE1DWQ6_9GAST</name>
<sequence length="75" mass="8126">MDEGLQETDALLVDFMDPAQASYRSASVAHARKSNSDHRMGTAATSSTDDDSLLDIVMDGRDDEGHADPNQLQCK</sequence>
<dbReference type="AlphaFoldDB" id="A0AAE1DWQ6"/>
<reference evidence="2" key="1">
    <citation type="journal article" date="2023" name="G3 (Bethesda)">
        <title>A reference genome for the long-term kleptoplast-retaining sea slug Elysia crispata morphotype clarki.</title>
        <authorList>
            <person name="Eastman K.E."/>
            <person name="Pendleton A.L."/>
            <person name="Shaikh M.A."/>
            <person name="Suttiyut T."/>
            <person name="Ogas R."/>
            <person name="Tomko P."/>
            <person name="Gavelis G."/>
            <person name="Widhalm J.R."/>
            <person name="Wisecaver J.H."/>
        </authorList>
    </citation>
    <scope>NUCLEOTIDE SEQUENCE</scope>
    <source>
        <strain evidence="2">ECLA1</strain>
    </source>
</reference>
<evidence type="ECO:0000313" key="3">
    <source>
        <dbReference type="Proteomes" id="UP001283361"/>
    </source>
</evidence>
<keyword evidence="3" id="KW-1185">Reference proteome</keyword>
<protein>
    <submittedName>
        <fullName evidence="2">Uncharacterized protein</fullName>
    </submittedName>
</protein>
<dbReference type="EMBL" id="JAWDGP010002127">
    <property type="protein sequence ID" value="KAK3785537.1"/>
    <property type="molecule type" value="Genomic_DNA"/>
</dbReference>
<feature type="region of interest" description="Disordered" evidence="1">
    <location>
        <begin position="26"/>
        <end position="54"/>
    </location>
</feature>
<evidence type="ECO:0000313" key="2">
    <source>
        <dbReference type="EMBL" id="KAK3785537.1"/>
    </source>
</evidence>
<accession>A0AAE1DWQ6</accession>
<gene>
    <name evidence="2" type="ORF">RRG08_048671</name>
</gene>
<dbReference type="Proteomes" id="UP001283361">
    <property type="component" value="Unassembled WGS sequence"/>
</dbReference>
<organism evidence="2 3">
    <name type="scientific">Elysia crispata</name>
    <name type="common">lettuce slug</name>
    <dbReference type="NCBI Taxonomy" id="231223"/>
    <lineage>
        <taxon>Eukaryota</taxon>
        <taxon>Metazoa</taxon>
        <taxon>Spiralia</taxon>
        <taxon>Lophotrochozoa</taxon>
        <taxon>Mollusca</taxon>
        <taxon>Gastropoda</taxon>
        <taxon>Heterobranchia</taxon>
        <taxon>Euthyneura</taxon>
        <taxon>Panpulmonata</taxon>
        <taxon>Sacoglossa</taxon>
        <taxon>Placobranchoidea</taxon>
        <taxon>Plakobranchidae</taxon>
        <taxon>Elysia</taxon>
    </lineage>
</organism>
<evidence type="ECO:0000256" key="1">
    <source>
        <dbReference type="SAM" id="MobiDB-lite"/>
    </source>
</evidence>
<comment type="caution">
    <text evidence="2">The sequence shown here is derived from an EMBL/GenBank/DDBJ whole genome shotgun (WGS) entry which is preliminary data.</text>
</comment>